<feature type="region of interest" description="Disordered" evidence="1">
    <location>
        <begin position="623"/>
        <end position="643"/>
    </location>
</feature>
<evidence type="ECO:0000313" key="4">
    <source>
        <dbReference type="Proteomes" id="UP001176517"/>
    </source>
</evidence>
<keyword evidence="4" id="KW-1185">Reference proteome</keyword>
<name>A0AAN6JS26_9BASI</name>
<dbReference type="PANTHER" id="PTHR33840:SF1">
    <property type="entry name" value="TLE1 PHOSPHOLIPASE DOMAIN-CONTAINING PROTEIN"/>
    <property type="match status" value="1"/>
</dbReference>
<dbReference type="EMBL" id="JAPDMZ010000069">
    <property type="protein sequence ID" value="KAK0551988.1"/>
    <property type="molecule type" value="Genomic_DNA"/>
</dbReference>
<feature type="domain" description="T6SS Phospholipase effector Tle1-like catalytic" evidence="2">
    <location>
        <begin position="90"/>
        <end position="409"/>
    </location>
</feature>
<proteinExistence type="predicted"/>
<feature type="region of interest" description="Disordered" evidence="1">
    <location>
        <begin position="58"/>
        <end position="83"/>
    </location>
</feature>
<evidence type="ECO:0000259" key="2">
    <source>
        <dbReference type="Pfam" id="PF09994"/>
    </source>
</evidence>
<dbReference type="Proteomes" id="UP001176517">
    <property type="component" value="Unassembled WGS sequence"/>
</dbReference>
<protein>
    <recommendedName>
        <fullName evidence="2">T6SS Phospholipase effector Tle1-like catalytic domain-containing protein</fullName>
    </recommendedName>
</protein>
<gene>
    <name evidence="3" type="ORF">OC846_003072</name>
</gene>
<evidence type="ECO:0000313" key="3">
    <source>
        <dbReference type="EMBL" id="KAK0551988.1"/>
    </source>
</evidence>
<comment type="caution">
    <text evidence="3">The sequence shown here is derived from an EMBL/GenBank/DDBJ whole genome shotgun (WGS) entry which is preliminary data.</text>
</comment>
<sequence length="643" mass="70982">MSAQQLNDDGIVPTVDPSDADPGTIAVNPIVPDDNPIALASPDTPHPGELVNVAAAGDSNPAGTTFNPAQPKPTPHLNTGGRAPIRPRQRLVICCDGTWQSRETVKSVIQGTVVTGGDDKWLTNIAVLASAIAPDAGVPDENGIIIRQNVFYIPGVGTTITSLQNLYEGMTGASLADKVEDGYSFLCDNHSEGDEIFLFGFSRGAYTARCIAAFVNWAGILKKSELIWFRTVWEAFQKRKPEDPKTLEAAAEVLRKYTGRYPSRDASETSSDAIKDGVKIEKAPDSAVERVQEKVSWAKAPPITVLGVFDTVGSLGIPGNYMTPAVQKLFSFFDPGLGANVRNAFHALSLTEERQDFSPTLFFQDPKEIRDEWPRQVLRQMWFGGEHSDVGGGWIDHGASDVSLAWMIGQVMDTYEKPLLNIDLDVIRSLQDRREEWGKQKDHDSRSKLELKGIRQVNHKYTDNTDVTTWANNCRVGYRHERLHHSLVTSGKYDPETSPHFEEMRKTDRSLLDRLWKEASDPNSLTKTERLLKWDAAEKDQVQPLVGAGVRGGARGSAGNGEQKWFNLELPMQQEVQHEPTVTNRQEPKTLHEKMKLGVDVVETSLADAFKSAALIPDAIASTFKSKKKKEAEDEEKAATAEQ</sequence>
<organism evidence="3 4">
    <name type="scientific">Tilletia horrida</name>
    <dbReference type="NCBI Taxonomy" id="155126"/>
    <lineage>
        <taxon>Eukaryota</taxon>
        <taxon>Fungi</taxon>
        <taxon>Dikarya</taxon>
        <taxon>Basidiomycota</taxon>
        <taxon>Ustilaginomycotina</taxon>
        <taxon>Exobasidiomycetes</taxon>
        <taxon>Tilletiales</taxon>
        <taxon>Tilletiaceae</taxon>
        <taxon>Tilletia</taxon>
    </lineage>
</organism>
<feature type="region of interest" description="Disordered" evidence="1">
    <location>
        <begin position="1"/>
        <end position="28"/>
    </location>
</feature>
<dbReference type="AlphaFoldDB" id="A0AAN6JS26"/>
<accession>A0AAN6JS26</accession>
<reference evidence="3" key="1">
    <citation type="journal article" date="2023" name="PhytoFront">
        <title>Draft Genome Resources of Seven Strains of Tilletia horrida, Causal Agent of Kernel Smut of Rice.</title>
        <authorList>
            <person name="Khanal S."/>
            <person name="Antony Babu S."/>
            <person name="Zhou X.G."/>
        </authorList>
    </citation>
    <scope>NUCLEOTIDE SEQUENCE</scope>
    <source>
        <strain evidence="3">TX6</strain>
    </source>
</reference>
<dbReference type="InterPro" id="IPR018712">
    <property type="entry name" value="Tle1-like_cat"/>
</dbReference>
<evidence type="ECO:0000256" key="1">
    <source>
        <dbReference type="SAM" id="MobiDB-lite"/>
    </source>
</evidence>
<dbReference type="PANTHER" id="PTHR33840">
    <property type="match status" value="1"/>
</dbReference>
<dbReference type="Pfam" id="PF09994">
    <property type="entry name" value="T6SS_Tle1-like_cat"/>
    <property type="match status" value="1"/>
</dbReference>